<dbReference type="Proteomes" id="UP000182544">
    <property type="component" value="Unassembled WGS sequence"/>
</dbReference>
<proteinExistence type="predicted"/>
<dbReference type="OrthoDB" id="9844275at2"/>
<dbReference type="STRING" id="369401.SAMN05428642_101691"/>
<sequence length="71" mass="8229">MRIKFGIFFVALFMSSINSNAKSETDPYTCWDVADDTVQDFRGHMLKLRRIATHENEYNVWEAAYDGCMGN</sequence>
<dbReference type="AlphaFoldDB" id="A0A1K2IC57"/>
<protein>
    <submittedName>
        <fullName evidence="2">Uncharacterized protein</fullName>
    </submittedName>
</protein>
<organism evidence="2 3">
    <name type="scientific">Flaviramulus basaltis</name>
    <dbReference type="NCBI Taxonomy" id="369401"/>
    <lineage>
        <taxon>Bacteria</taxon>
        <taxon>Pseudomonadati</taxon>
        <taxon>Bacteroidota</taxon>
        <taxon>Flavobacteriia</taxon>
        <taxon>Flavobacteriales</taxon>
        <taxon>Flavobacteriaceae</taxon>
        <taxon>Flaviramulus</taxon>
    </lineage>
</organism>
<evidence type="ECO:0000313" key="3">
    <source>
        <dbReference type="Proteomes" id="UP000182544"/>
    </source>
</evidence>
<keyword evidence="3" id="KW-1185">Reference proteome</keyword>
<gene>
    <name evidence="2" type="ORF">SAMN05428642_101691</name>
</gene>
<reference evidence="2 3" key="1">
    <citation type="submission" date="2016-10" db="EMBL/GenBank/DDBJ databases">
        <authorList>
            <person name="de Groot N.N."/>
        </authorList>
    </citation>
    <scope>NUCLEOTIDE SEQUENCE [LARGE SCALE GENOMIC DNA]</scope>
    <source>
        <strain evidence="2 3">DSM 18180</strain>
    </source>
</reference>
<feature type="signal peptide" evidence="1">
    <location>
        <begin position="1"/>
        <end position="21"/>
    </location>
</feature>
<dbReference type="EMBL" id="FPKV01000001">
    <property type="protein sequence ID" value="SFZ90012.1"/>
    <property type="molecule type" value="Genomic_DNA"/>
</dbReference>
<name>A0A1K2IC57_9FLAO</name>
<evidence type="ECO:0000256" key="1">
    <source>
        <dbReference type="SAM" id="SignalP"/>
    </source>
</evidence>
<evidence type="ECO:0000313" key="2">
    <source>
        <dbReference type="EMBL" id="SFZ90012.1"/>
    </source>
</evidence>
<accession>A0A1K2IC57</accession>
<dbReference type="RefSeq" id="WP_143144245.1">
    <property type="nucleotide sequence ID" value="NZ_FPKV01000001.1"/>
</dbReference>
<keyword evidence="1" id="KW-0732">Signal</keyword>
<feature type="chain" id="PRO_5012114485" evidence="1">
    <location>
        <begin position="22"/>
        <end position="71"/>
    </location>
</feature>